<accession>A0ACC2UPS1</accession>
<protein>
    <submittedName>
        <fullName evidence="1">Uncharacterized protein</fullName>
    </submittedName>
</protein>
<keyword evidence="2" id="KW-1185">Reference proteome</keyword>
<dbReference type="Proteomes" id="UP001165960">
    <property type="component" value="Unassembled WGS sequence"/>
</dbReference>
<gene>
    <name evidence="1" type="ORF">DSO57_1018034</name>
</gene>
<organism evidence="1 2">
    <name type="scientific">Entomophthora muscae</name>
    <dbReference type="NCBI Taxonomy" id="34485"/>
    <lineage>
        <taxon>Eukaryota</taxon>
        <taxon>Fungi</taxon>
        <taxon>Fungi incertae sedis</taxon>
        <taxon>Zoopagomycota</taxon>
        <taxon>Entomophthoromycotina</taxon>
        <taxon>Entomophthoromycetes</taxon>
        <taxon>Entomophthorales</taxon>
        <taxon>Entomophthoraceae</taxon>
        <taxon>Entomophthora</taxon>
    </lineage>
</organism>
<reference evidence="1" key="1">
    <citation type="submission" date="2022-04" db="EMBL/GenBank/DDBJ databases">
        <title>Genome of the entomopathogenic fungus Entomophthora muscae.</title>
        <authorList>
            <person name="Elya C."/>
            <person name="Lovett B.R."/>
            <person name="Lee E."/>
            <person name="Macias A.M."/>
            <person name="Hajek A.E."/>
            <person name="De Bivort B.L."/>
            <person name="Kasson M.T."/>
            <person name="De Fine Licht H.H."/>
            <person name="Stajich J.E."/>
        </authorList>
    </citation>
    <scope>NUCLEOTIDE SEQUENCE</scope>
    <source>
        <strain evidence="1">Berkeley</strain>
    </source>
</reference>
<evidence type="ECO:0000313" key="2">
    <source>
        <dbReference type="Proteomes" id="UP001165960"/>
    </source>
</evidence>
<sequence length="93" mass="10183">MLSTRPLPVPKSLSFTNFQHRVFIEAKSALACTIVSIWTVTPPISDEMLGASKVRHNLLTNEPSDGGGSVIDGRPHYWPKGEIVDGRNDVLLV</sequence>
<proteinExistence type="predicted"/>
<comment type="caution">
    <text evidence="1">The sequence shown here is derived from an EMBL/GenBank/DDBJ whole genome shotgun (WGS) entry which is preliminary data.</text>
</comment>
<evidence type="ECO:0000313" key="1">
    <source>
        <dbReference type="EMBL" id="KAJ9088924.1"/>
    </source>
</evidence>
<dbReference type="EMBL" id="QTSX02000077">
    <property type="protein sequence ID" value="KAJ9088924.1"/>
    <property type="molecule type" value="Genomic_DNA"/>
</dbReference>
<name>A0ACC2UPS1_9FUNG</name>